<dbReference type="GO" id="GO:0004190">
    <property type="term" value="F:aspartic-type endopeptidase activity"/>
    <property type="evidence" value="ECO:0007669"/>
    <property type="project" value="UniProtKB-KW"/>
</dbReference>
<dbReference type="InterPro" id="IPR033121">
    <property type="entry name" value="PEPTIDASE_A1"/>
</dbReference>
<dbReference type="EMBL" id="ML977045">
    <property type="protein sequence ID" value="KAF1948937.1"/>
    <property type="molecule type" value="Genomic_DNA"/>
</dbReference>
<dbReference type="SUPFAM" id="SSF50630">
    <property type="entry name" value="Acid proteases"/>
    <property type="match status" value="1"/>
</dbReference>
<protein>
    <submittedName>
        <fullName evidence="3">Acid protease</fullName>
    </submittedName>
</protein>
<gene>
    <name evidence="3" type="ORF">CC80DRAFT_599293</name>
</gene>
<dbReference type="InterPro" id="IPR021109">
    <property type="entry name" value="Peptidase_aspartic_dom_sf"/>
</dbReference>
<dbReference type="Gene3D" id="2.40.70.10">
    <property type="entry name" value="Acid Proteases"/>
    <property type="match status" value="1"/>
</dbReference>
<reference evidence="3" key="1">
    <citation type="journal article" date="2020" name="Stud. Mycol.">
        <title>101 Dothideomycetes genomes: a test case for predicting lifestyles and emergence of pathogens.</title>
        <authorList>
            <person name="Haridas S."/>
            <person name="Albert R."/>
            <person name="Binder M."/>
            <person name="Bloem J."/>
            <person name="Labutti K."/>
            <person name="Salamov A."/>
            <person name="Andreopoulos B."/>
            <person name="Baker S."/>
            <person name="Barry K."/>
            <person name="Bills G."/>
            <person name="Bluhm B."/>
            <person name="Cannon C."/>
            <person name="Castanera R."/>
            <person name="Culley D."/>
            <person name="Daum C."/>
            <person name="Ezra D."/>
            <person name="Gonzalez J."/>
            <person name="Henrissat B."/>
            <person name="Kuo A."/>
            <person name="Liang C."/>
            <person name="Lipzen A."/>
            <person name="Lutzoni F."/>
            <person name="Magnuson J."/>
            <person name="Mondo S."/>
            <person name="Nolan M."/>
            <person name="Ohm R."/>
            <person name="Pangilinan J."/>
            <person name="Park H.-J."/>
            <person name="Ramirez L."/>
            <person name="Alfaro M."/>
            <person name="Sun H."/>
            <person name="Tritt A."/>
            <person name="Yoshinaga Y."/>
            <person name="Zwiers L.-H."/>
            <person name="Turgeon B."/>
            <person name="Goodwin S."/>
            <person name="Spatafora J."/>
            <person name="Crous P."/>
            <person name="Grigoriev I."/>
        </authorList>
    </citation>
    <scope>NUCLEOTIDE SEQUENCE</scope>
    <source>
        <strain evidence="3">CBS 675.92</strain>
    </source>
</reference>
<accession>A0A6A5TJ17</accession>
<keyword evidence="4" id="KW-1185">Reference proteome</keyword>
<dbReference type="Pfam" id="PF00026">
    <property type="entry name" value="Asp"/>
    <property type="match status" value="1"/>
</dbReference>
<keyword evidence="1" id="KW-0064">Aspartyl protease</keyword>
<evidence type="ECO:0000313" key="4">
    <source>
        <dbReference type="Proteomes" id="UP000800035"/>
    </source>
</evidence>
<keyword evidence="3" id="KW-0645">Protease</keyword>
<evidence type="ECO:0000259" key="2">
    <source>
        <dbReference type="PROSITE" id="PS51767"/>
    </source>
</evidence>
<dbReference type="AlphaFoldDB" id="A0A6A5TJ17"/>
<dbReference type="PROSITE" id="PS51767">
    <property type="entry name" value="PEPTIDASE_A1"/>
    <property type="match status" value="1"/>
</dbReference>
<name>A0A6A5TJ17_9PLEO</name>
<proteinExistence type="predicted"/>
<dbReference type="OrthoDB" id="771136at2759"/>
<dbReference type="Proteomes" id="UP000800035">
    <property type="component" value="Unassembled WGS sequence"/>
</dbReference>
<dbReference type="GO" id="GO:0006508">
    <property type="term" value="P:proteolysis"/>
    <property type="evidence" value="ECO:0007669"/>
    <property type="project" value="UniProtKB-KW"/>
</dbReference>
<evidence type="ECO:0000313" key="3">
    <source>
        <dbReference type="EMBL" id="KAF1948937.1"/>
    </source>
</evidence>
<sequence length="158" mass="17126">MLTPVDWRLVATVDTGSPNLYLPSTLYKAIAAPLNVSMHPNTEGVPTPYVPCTLCSSDDSLELGFAGRGGSAGPKIRMPYREMIYRFGTPAPIGEVKDEDGNEMCYLGVIPWDGNDIVLVGAVLTRNAYVVFDGEELELRMAQVKTATLPAPTPYCEI</sequence>
<dbReference type="InterPro" id="IPR001969">
    <property type="entry name" value="Aspartic_peptidase_AS"/>
</dbReference>
<evidence type="ECO:0000256" key="1">
    <source>
        <dbReference type="ARBA" id="ARBA00022750"/>
    </source>
</evidence>
<organism evidence="3 4">
    <name type="scientific">Byssothecium circinans</name>
    <dbReference type="NCBI Taxonomy" id="147558"/>
    <lineage>
        <taxon>Eukaryota</taxon>
        <taxon>Fungi</taxon>
        <taxon>Dikarya</taxon>
        <taxon>Ascomycota</taxon>
        <taxon>Pezizomycotina</taxon>
        <taxon>Dothideomycetes</taxon>
        <taxon>Pleosporomycetidae</taxon>
        <taxon>Pleosporales</taxon>
        <taxon>Massarineae</taxon>
        <taxon>Massarinaceae</taxon>
        <taxon>Byssothecium</taxon>
    </lineage>
</organism>
<keyword evidence="1" id="KW-0378">Hydrolase</keyword>
<feature type="domain" description="Peptidase A1" evidence="2">
    <location>
        <begin position="1"/>
        <end position="142"/>
    </location>
</feature>
<dbReference type="PROSITE" id="PS00141">
    <property type="entry name" value="ASP_PROTEASE"/>
    <property type="match status" value="1"/>
</dbReference>